<comment type="similarity">
    <text evidence="2">Belongs to the TOR1AIP family.</text>
</comment>
<dbReference type="Gene3D" id="3.40.50.12190">
    <property type="match status" value="1"/>
</dbReference>
<evidence type="ECO:0000256" key="11">
    <source>
        <dbReference type="SAM" id="Phobius"/>
    </source>
</evidence>
<comment type="caution">
    <text evidence="13">The sequence shown here is derived from an EMBL/GenBank/DDBJ whole genome shotgun (WGS) entry which is preliminary data.</text>
</comment>
<name>A0ABD0YCD4_UMBPY</name>
<evidence type="ECO:0000313" key="14">
    <source>
        <dbReference type="Proteomes" id="UP001557470"/>
    </source>
</evidence>
<keyword evidence="14" id="KW-1185">Reference proteome</keyword>
<feature type="region of interest" description="Disordered" evidence="10">
    <location>
        <begin position="26"/>
        <end position="239"/>
    </location>
</feature>
<dbReference type="PANTHER" id="PTHR18843:SF7">
    <property type="entry name" value="LAMINA-ASSOCIATED POLYPEPTIDE 1B ISOFORM 1-RELATED"/>
    <property type="match status" value="1"/>
</dbReference>
<keyword evidence="8" id="KW-0539">Nucleus</keyword>
<keyword evidence="3" id="KW-0597">Phosphoprotein</keyword>
<evidence type="ECO:0000256" key="4">
    <source>
        <dbReference type="ARBA" id="ARBA00022692"/>
    </source>
</evidence>
<dbReference type="Pfam" id="PF05609">
    <property type="entry name" value="LAP1_C"/>
    <property type="match status" value="1"/>
</dbReference>
<feature type="compositionally biased region" description="Polar residues" evidence="10">
    <location>
        <begin position="276"/>
        <end position="289"/>
    </location>
</feature>
<dbReference type="InterPro" id="IPR046753">
    <property type="entry name" value="TOIP1/2_C"/>
</dbReference>
<evidence type="ECO:0000256" key="1">
    <source>
        <dbReference type="ARBA" id="ARBA00004259"/>
    </source>
</evidence>
<feature type="region of interest" description="Disordered" evidence="10">
    <location>
        <begin position="276"/>
        <end position="300"/>
    </location>
</feature>
<keyword evidence="5 11" id="KW-1133">Transmembrane helix</keyword>
<accession>A0ABD0YCD4</accession>
<feature type="domain" description="Torsin-1A-interacting protein 1/2 AAA+ activator" evidence="12">
    <location>
        <begin position="353"/>
        <end position="570"/>
    </location>
</feature>
<feature type="compositionally biased region" description="Basic and acidic residues" evidence="10">
    <location>
        <begin position="80"/>
        <end position="106"/>
    </location>
</feature>
<evidence type="ECO:0000256" key="9">
    <source>
        <dbReference type="ARBA" id="ARBA00037847"/>
    </source>
</evidence>
<keyword evidence="7" id="KW-0325">Glycoprotein</keyword>
<comment type="subcellular location">
    <subcellularLocation>
        <location evidence="9">Endomembrane system</location>
        <topology evidence="9">Single-pass membrane protein</topology>
    </subcellularLocation>
    <subcellularLocation>
        <location evidence="1">Nucleus envelope</location>
    </subcellularLocation>
</comment>
<evidence type="ECO:0000259" key="12">
    <source>
        <dbReference type="Pfam" id="PF05609"/>
    </source>
</evidence>
<reference evidence="13 14" key="1">
    <citation type="submission" date="2024-06" db="EMBL/GenBank/DDBJ databases">
        <authorList>
            <person name="Pan Q."/>
            <person name="Wen M."/>
            <person name="Jouanno E."/>
            <person name="Zahm M."/>
            <person name="Klopp C."/>
            <person name="Cabau C."/>
            <person name="Louis A."/>
            <person name="Berthelot C."/>
            <person name="Parey E."/>
            <person name="Roest Crollius H."/>
            <person name="Montfort J."/>
            <person name="Robinson-Rechavi M."/>
            <person name="Bouchez O."/>
            <person name="Lampietro C."/>
            <person name="Lopez Roques C."/>
            <person name="Donnadieu C."/>
            <person name="Postlethwait J."/>
            <person name="Bobe J."/>
            <person name="Verreycken H."/>
            <person name="Guiguen Y."/>
        </authorList>
    </citation>
    <scope>NUCLEOTIDE SEQUENCE [LARGE SCALE GENOMIC DNA]</scope>
    <source>
        <strain evidence="13">Up_M1</strain>
        <tissue evidence="13">Testis</tissue>
    </source>
</reference>
<evidence type="ECO:0000256" key="2">
    <source>
        <dbReference type="ARBA" id="ARBA00007860"/>
    </source>
</evidence>
<evidence type="ECO:0000256" key="7">
    <source>
        <dbReference type="ARBA" id="ARBA00023180"/>
    </source>
</evidence>
<evidence type="ECO:0000256" key="6">
    <source>
        <dbReference type="ARBA" id="ARBA00023136"/>
    </source>
</evidence>
<evidence type="ECO:0000256" key="5">
    <source>
        <dbReference type="ARBA" id="ARBA00022989"/>
    </source>
</evidence>
<dbReference type="Proteomes" id="UP001557470">
    <property type="component" value="Unassembled WGS sequence"/>
</dbReference>
<keyword evidence="6 11" id="KW-0472">Membrane</keyword>
<feature type="compositionally biased region" description="Polar residues" evidence="10">
    <location>
        <begin position="177"/>
        <end position="197"/>
    </location>
</feature>
<feature type="transmembrane region" description="Helical" evidence="11">
    <location>
        <begin position="306"/>
        <end position="329"/>
    </location>
</feature>
<keyword evidence="4 11" id="KW-0812">Transmembrane</keyword>
<evidence type="ECO:0000256" key="10">
    <source>
        <dbReference type="SAM" id="MobiDB-lite"/>
    </source>
</evidence>
<organism evidence="13 14">
    <name type="scientific">Umbra pygmaea</name>
    <name type="common">Eastern mudminnow</name>
    <dbReference type="NCBI Taxonomy" id="75934"/>
    <lineage>
        <taxon>Eukaryota</taxon>
        <taxon>Metazoa</taxon>
        <taxon>Chordata</taxon>
        <taxon>Craniata</taxon>
        <taxon>Vertebrata</taxon>
        <taxon>Euteleostomi</taxon>
        <taxon>Actinopterygii</taxon>
        <taxon>Neopterygii</taxon>
        <taxon>Teleostei</taxon>
        <taxon>Protacanthopterygii</taxon>
        <taxon>Esociformes</taxon>
        <taxon>Umbridae</taxon>
        <taxon>Umbra</taxon>
    </lineage>
</organism>
<protein>
    <recommendedName>
        <fullName evidence="12">Torsin-1A-interacting protein 1/2 AAA+ activator domain-containing protein</fullName>
    </recommendedName>
</protein>
<dbReference type="InterPro" id="IPR008662">
    <property type="entry name" value="TOIP1/2"/>
</dbReference>
<evidence type="ECO:0000256" key="3">
    <source>
        <dbReference type="ARBA" id="ARBA00022553"/>
    </source>
</evidence>
<dbReference type="GO" id="GO:0005635">
    <property type="term" value="C:nuclear envelope"/>
    <property type="evidence" value="ECO:0007669"/>
    <property type="project" value="UniProtKB-SubCell"/>
</dbReference>
<evidence type="ECO:0000256" key="8">
    <source>
        <dbReference type="ARBA" id="ARBA00023242"/>
    </source>
</evidence>
<sequence>MVPILCSATMDLSSLPNDVAVRERRITRQTSKAVPFALTPRPPLKRSREKIKVLSAPVNGSKDMEDSSENDESPNKLRKSNLDQTRDGSGDVEKMDVEETDKRELGNQEPNEEGDFVTQRKQSPNKLRKSNIDQTRDKAGDVEKMDAEETDKHKHWNQEPNKEGDFVTQQKHDTSRFYDSSTKSTSQPEFLMTNRTPPDNREDILSRHRGTDVLSRRFGSSTKSGSQLRQPEVPTVKTSSMEEYKQNMMGKSQSTANHQNRRVYPTSEVPYISSQRVNSIPSRKQTTQFHKQEKPTVTKANPGKSYGGSIMTLCLIVLVVSGILGLLAFQSLSLPNRPSGDGEHPAWSGRKGEFGSQLSALEAMFPGQRSEMWRRSRIHLERHLRTVRPTEPVSIILTAGRRGEKTLRCLASRLASAFASARNASVLHIDGDKAGQDSDRVKLDIDSKLQGAFQGDKPVAVIHRFEELPPGSTLIFYRYCDHENAAYKEVFLAFTVLLPEEDLDKQLTLNEVEERVQDFIKFRFVGSDSRDNPSSYNRMDLDKLSGLWSRISHLILPVAAEDSIEQGGCLA</sequence>
<evidence type="ECO:0000313" key="13">
    <source>
        <dbReference type="EMBL" id="KAL1022882.1"/>
    </source>
</evidence>
<dbReference type="InterPro" id="IPR038599">
    <property type="entry name" value="LAP1C-like_C_sf"/>
</dbReference>
<feature type="compositionally biased region" description="Polar residues" evidence="10">
    <location>
        <begin position="218"/>
        <end position="229"/>
    </location>
</feature>
<dbReference type="PANTHER" id="PTHR18843">
    <property type="entry name" value="TORSIN-1A-INTERACTING PROTEIN"/>
    <property type="match status" value="1"/>
</dbReference>
<dbReference type="AlphaFoldDB" id="A0ABD0YCD4"/>
<feature type="compositionally biased region" description="Basic and acidic residues" evidence="10">
    <location>
        <begin position="130"/>
        <end position="176"/>
    </location>
</feature>
<proteinExistence type="inferred from homology"/>
<dbReference type="EMBL" id="JAGEUA010000001">
    <property type="protein sequence ID" value="KAL1022882.1"/>
    <property type="molecule type" value="Genomic_DNA"/>
</dbReference>
<gene>
    <name evidence="13" type="ORF">UPYG_G00033680</name>
</gene>
<feature type="compositionally biased region" description="Basic and acidic residues" evidence="10">
    <location>
        <begin position="198"/>
        <end position="215"/>
    </location>
</feature>